<accession>A0A3S2Y4Q7</accession>
<keyword evidence="3" id="KW-0862">Zinc</keyword>
<dbReference type="RefSeq" id="WP_127763876.1">
    <property type="nucleotide sequence ID" value="NZ_SADE01000001.1"/>
</dbReference>
<dbReference type="PANTHER" id="PTHR33337:SF40">
    <property type="entry name" value="CENP-V_GFA DOMAIN-CONTAINING PROTEIN-RELATED"/>
    <property type="match status" value="1"/>
</dbReference>
<dbReference type="Pfam" id="PF04828">
    <property type="entry name" value="GFA"/>
    <property type="match status" value="1"/>
</dbReference>
<keyword evidence="7" id="KW-1185">Reference proteome</keyword>
<evidence type="ECO:0000313" key="7">
    <source>
        <dbReference type="Proteomes" id="UP000287447"/>
    </source>
</evidence>
<dbReference type="OrthoDB" id="9807246at2"/>
<dbReference type="EMBL" id="SADE01000001">
    <property type="protein sequence ID" value="RVU38504.1"/>
    <property type="molecule type" value="Genomic_DNA"/>
</dbReference>
<keyword evidence="2" id="KW-0479">Metal-binding</keyword>
<comment type="similarity">
    <text evidence="1">Belongs to the Gfa family.</text>
</comment>
<evidence type="ECO:0000256" key="2">
    <source>
        <dbReference type="ARBA" id="ARBA00022723"/>
    </source>
</evidence>
<dbReference type="SUPFAM" id="SSF51316">
    <property type="entry name" value="Mss4-like"/>
    <property type="match status" value="1"/>
</dbReference>
<evidence type="ECO:0000256" key="1">
    <source>
        <dbReference type="ARBA" id="ARBA00005495"/>
    </source>
</evidence>
<dbReference type="Proteomes" id="UP000287447">
    <property type="component" value="Unassembled WGS sequence"/>
</dbReference>
<dbReference type="PANTHER" id="PTHR33337">
    <property type="entry name" value="GFA DOMAIN-CONTAINING PROTEIN"/>
    <property type="match status" value="1"/>
</dbReference>
<keyword evidence="4" id="KW-0456">Lyase</keyword>
<dbReference type="Gene3D" id="3.90.1590.10">
    <property type="entry name" value="glutathione-dependent formaldehyde- activating enzyme (gfa)"/>
    <property type="match status" value="1"/>
</dbReference>
<evidence type="ECO:0000259" key="5">
    <source>
        <dbReference type="PROSITE" id="PS51891"/>
    </source>
</evidence>
<dbReference type="InterPro" id="IPR011057">
    <property type="entry name" value="Mss4-like_sf"/>
</dbReference>
<dbReference type="PROSITE" id="PS51891">
    <property type="entry name" value="CENP_V_GFA"/>
    <property type="match status" value="1"/>
</dbReference>
<evidence type="ECO:0000313" key="6">
    <source>
        <dbReference type="EMBL" id="RVU38504.1"/>
    </source>
</evidence>
<proteinExistence type="inferred from homology"/>
<dbReference type="AlphaFoldDB" id="A0A3S2Y4Q7"/>
<dbReference type="GO" id="GO:0016846">
    <property type="term" value="F:carbon-sulfur lyase activity"/>
    <property type="evidence" value="ECO:0007669"/>
    <property type="project" value="InterPro"/>
</dbReference>
<protein>
    <submittedName>
        <fullName evidence="6">GFA family protein</fullName>
    </submittedName>
</protein>
<evidence type="ECO:0000256" key="4">
    <source>
        <dbReference type="ARBA" id="ARBA00023239"/>
    </source>
</evidence>
<organism evidence="6 7">
    <name type="scientific">Hwanghaeella grinnelliae</name>
    <dbReference type="NCBI Taxonomy" id="2500179"/>
    <lineage>
        <taxon>Bacteria</taxon>
        <taxon>Pseudomonadati</taxon>
        <taxon>Pseudomonadota</taxon>
        <taxon>Alphaproteobacteria</taxon>
        <taxon>Rhodospirillales</taxon>
        <taxon>Rhodospirillaceae</taxon>
        <taxon>Hwanghaeella</taxon>
    </lineage>
</organism>
<reference evidence="7" key="1">
    <citation type="submission" date="2019-01" db="EMBL/GenBank/DDBJ databases">
        <title>Gri0909 isolated from a small marine red alga.</title>
        <authorList>
            <person name="Kim J."/>
            <person name="Jeong S.E."/>
            <person name="Jeon C.O."/>
        </authorList>
    </citation>
    <scope>NUCLEOTIDE SEQUENCE [LARGE SCALE GENOMIC DNA]</scope>
    <source>
        <strain evidence="7">Gri0909</strain>
    </source>
</reference>
<name>A0A3S2Y4Q7_9PROT</name>
<comment type="caution">
    <text evidence="6">The sequence shown here is derived from an EMBL/GenBank/DDBJ whole genome shotgun (WGS) entry which is preliminary data.</text>
</comment>
<dbReference type="GO" id="GO:0046872">
    <property type="term" value="F:metal ion binding"/>
    <property type="evidence" value="ECO:0007669"/>
    <property type="project" value="UniProtKB-KW"/>
</dbReference>
<dbReference type="InterPro" id="IPR006913">
    <property type="entry name" value="CENP-V/GFA"/>
</dbReference>
<evidence type="ECO:0000256" key="3">
    <source>
        <dbReference type="ARBA" id="ARBA00022833"/>
    </source>
</evidence>
<feature type="domain" description="CENP-V/GFA" evidence="5">
    <location>
        <begin position="8"/>
        <end position="122"/>
    </location>
</feature>
<gene>
    <name evidence="6" type="ORF">EOI86_04260</name>
</gene>
<sequence length="128" mass="14415">MTEENKEYKGSCLCGGVQYTAVGPLDDVVACHCRQCQKTSGFHVAMTRLPLKNLRLDKYETLNWYRSSNEAERGFCTRCGGNVFWKPTGKDSVSITAGTLDQPTGLKLRDNIYTEFAGDYYEIPKVTR</sequence>